<evidence type="ECO:0000313" key="1">
    <source>
        <dbReference type="EMBL" id="BAI81721.1"/>
    </source>
</evidence>
<keyword evidence="1" id="KW-0614">Plasmid</keyword>
<evidence type="ECO:0008006" key="3">
    <source>
        <dbReference type="Google" id="ProtNLM"/>
    </source>
</evidence>
<accession>D3PES9</accession>
<dbReference type="HOGENOM" id="CLU_1553038_0_0_0"/>
<dbReference type="Gene3D" id="3.40.50.300">
    <property type="entry name" value="P-loop containing nucleotide triphosphate hydrolases"/>
    <property type="match status" value="1"/>
</dbReference>
<dbReference type="OrthoDB" id="8779161at2"/>
<reference evidence="1 2" key="1">
    <citation type="journal article" date="2010" name="DNA Res.">
        <title>Bacterial lifestyle in a deep-sea hydrothermal vent chimney revealed by the genome sequence of the thermophilic bacterium Deferribacter desulfuricans SSM1.</title>
        <authorList>
            <person name="Takaki Y."/>
            <person name="Shimamura S."/>
            <person name="Nakagawa S."/>
            <person name="Fukuhara Y."/>
            <person name="Horikawa H."/>
            <person name="Ankai A."/>
            <person name="Harada T."/>
            <person name="Hosoyama A."/>
            <person name="Oguchi A."/>
            <person name="Fukui S."/>
            <person name="Fujita N."/>
            <person name="Takami H."/>
            <person name="Takai K."/>
        </authorList>
    </citation>
    <scope>NUCLEOTIDE SEQUENCE [LARGE SCALE GENOMIC DNA]</scope>
    <source>
        <strain evidence="2">DSM 14783 / JCM 11476 / NBRC 101012 / SSM1</strain>
        <plasmid evidence="2">Plasmid megaplasmid pDF308</plasmid>
    </source>
</reference>
<gene>
    <name evidence="1" type="ordered locus">DEFDS_P098</name>
</gene>
<dbReference type="Proteomes" id="UP000001520">
    <property type="component" value="Plasmid megaplasmid pDF308"/>
</dbReference>
<dbReference type="KEGG" id="ddf:DEFDS_P098"/>
<evidence type="ECO:0000313" key="2">
    <source>
        <dbReference type="Proteomes" id="UP000001520"/>
    </source>
</evidence>
<keyword evidence="2" id="KW-1185">Reference proteome</keyword>
<dbReference type="eggNOG" id="COG0237">
    <property type="taxonomic scope" value="Bacteria"/>
</dbReference>
<dbReference type="AlphaFoldDB" id="D3PES9"/>
<sequence>MLELFGTLLPGGLDLSTRDMLHVLEQLYNNRDKQLPEDKKDRLFLQFAGEFLKEIFGQYYFVDIFSLKVKNFEKAQTRLGRPSVILCDDIRRIYEYKQALRLGFDIYGIEADEEIRRKRAESNGIVFNPNHPSEMDIQGIMENLPNEKILLNNTNDMDLFIGEIHTKVIDLLTLNKNLEMQHNVFTI</sequence>
<organism evidence="1 2">
    <name type="scientific">Deferribacter desulfuricans (strain DSM 14783 / JCM 11476 / NBRC 101012 / SSM1)</name>
    <dbReference type="NCBI Taxonomy" id="639282"/>
    <lineage>
        <taxon>Bacteria</taxon>
        <taxon>Pseudomonadati</taxon>
        <taxon>Deferribacterota</taxon>
        <taxon>Deferribacteres</taxon>
        <taxon>Deferribacterales</taxon>
        <taxon>Deferribacteraceae</taxon>
        <taxon>Deferribacter</taxon>
    </lineage>
</organism>
<dbReference type="InterPro" id="IPR027417">
    <property type="entry name" value="P-loop_NTPase"/>
</dbReference>
<protein>
    <recommendedName>
        <fullName evidence="3">Dephospho-CoA kinase</fullName>
    </recommendedName>
</protein>
<name>D3PES9_DEFDS</name>
<dbReference type="RefSeq" id="WP_013008952.1">
    <property type="nucleotide sequence ID" value="NC_013940.1"/>
</dbReference>
<dbReference type="EMBL" id="AP011530">
    <property type="protein sequence ID" value="BAI81721.1"/>
    <property type="molecule type" value="Genomic_DNA"/>
</dbReference>
<proteinExistence type="predicted"/>
<geneLocation type="plasmid" evidence="1 2">
    <name>megaplasmid pDF308</name>
</geneLocation>